<accession>A0A210PHF3</accession>
<evidence type="ECO:0000313" key="2">
    <source>
        <dbReference type="EMBL" id="OWF35928.1"/>
    </source>
</evidence>
<dbReference type="AlphaFoldDB" id="A0A210PHF3"/>
<dbReference type="InterPro" id="IPR039471">
    <property type="entry name" value="CXorf65-like"/>
</dbReference>
<gene>
    <name evidence="2" type="ORF">KP79_PYT16569</name>
</gene>
<reference evidence="2 3" key="1">
    <citation type="journal article" date="2017" name="Nat. Ecol. Evol.">
        <title>Scallop genome provides insights into evolution of bilaterian karyotype and development.</title>
        <authorList>
            <person name="Wang S."/>
            <person name="Zhang J."/>
            <person name="Jiao W."/>
            <person name="Li J."/>
            <person name="Xun X."/>
            <person name="Sun Y."/>
            <person name="Guo X."/>
            <person name="Huan P."/>
            <person name="Dong B."/>
            <person name="Zhang L."/>
            <person name="Hu X."/>
            <person name="Sun X."/>
            <person name="Wang J."/>
            <person name="Zhao C."/>
            <person name="Wang Y."/>
            <person name="Wang D."/>
            <person name="Huang X."/>
            <person name="Wang R."/>
            <person name="Lv J."/>
            <person name="Li Y."/>
            <person name="Zhang Z."/>
            <person name="Liu B."/>
            <person name="Lu W."/>
            <person name="Hui Y."/>
            <person name="Liang J."/>
            <person name="Zhou Z."/>
            <person name="Hou R."/>
            <person name="Li X."/>
            <person name="Liu Y."/>
            <person name="Li H."/>
            <person name="Ning X."/>
            <person name="Lin Y."/>
            <person name="Zhao L."/>
            <person name="Xing Q."/>
            <person name="Dou J."/>
            <person name="Li Y."/>
            <person name="Mao J."/>
            <person name="Guo H."/>
            <person name="Dou H."/>
            <person name="Li T."/>
            <person name="Mu C."/>
            <person name="Jiang W."/>
            <person name="Fu Q."/>
            <person name="Fu X."/>
            <person name="Miao Y."/>
            <person name="Liu J."/>
            <person name="Yu Q."/>
            <person name="Li R."/>
            <person name="Liao H."/>
            <person name="Li X."/>
            <person name="Kong Y."/>
            <person name="Jiang Z."/>
            <person name="Chourrout D."/>
            <person name="Li R."/>
            <person name="Bao Z."/>
        </authorList>
    </citation>
    <scope>NUCLEOTIDE SEQUENCE [LARGE SCALE GENOMIC DNA]</scope>
    <source>
        <strain evidence="2 3">PY_sf001</strain>
    </source>
</reference>
<dbReference type="OrthoDB" id="2109241at2759"/>
<dbReference type="EMBL" id="NEDP02076696">
    <property type="protein sequence ID" value="OWF35928.1"/>
    <property type="molecule type" value="Genomic_DNA"/>
</dbReference>
<feature type="compositionally biased region" description="Polar residues" evidence="1">
    <location>
        <begin position="109"/>
        <end position="118"/>
    </location>
</feature>
<protein>
    <submittedName>
        <fullName evidence="2">Uncharacterized protein</fullName>
    </submittedName>
</protein>
<keyword evidence="3" id="KW-1185">Reference proteome</keyword>
<feature type="compositionally biased region" description="Basic and acidic residues" evidence="1">
    <location>
        <begin position="145"/>
        <end position="155"/>
    </location>
</feature>
<dbReference type="Pfam" id="PF15874">
    <property type="entry name" value="Il2rg"/>
    <property type="match status" value="1"/>
</dbReference>
<comment type="caution">
    <text evidence="2">The sequence shown here is derived from an EMBL/GenBank/DDBJ whole genome shotgun (WGS) entry which is preliminary data.</text>
</comment>
<evidence type="ECO:0000256" key="1">
    <source>
        <dbReference type="SAM" id="MobiDB-lite"/>
    </source>
</evidence>
<organism evidence="2 3">
    <name type="scientific">Mizuhopecten yessoensis</name>
    <name type="common">Japanese scallop</name>
    <name type="synonym">Patinopecten yessoensis</name>
    <dbReference type="NCBI Taxonomy" id="6573"/>
    <lineage>
        <taxon>Eukaryota</taxon>
        <taxon>Metazoa</taxon>
        <taxon>Spiralia</taxon>
        <taxon>Lophotrochozoa</taxon>
        <taxon>Mollusca</taxon>
        <taxon>Bivalvia</taxon>
        <taxon>Autobranchia</taxon>
        <taxon>Pteriomorphia</taxon>
        <taxon>Pectinida</taxon>
        <taxon>Pectinoidea</taxon>
        <taxon>Pectinidae</taxon>
        <taxon>Mizuhopecten</taxon>
    </lineage>
</organism>
<evidence type="ECO:0000313" key="3">
    <source>
        <dbReference type="Proteomes" id="UP000242188"/>
    </source>
</evidence>
<feature type="region of interest" description="Disordered" evidence="1">
    <location>
        <begin position="109"/>
        <end position="155"/>
    </location>
</feature>
<proteinExistence type="predicted"/>
<sequence>MPDDQTFIVVRYGDDESALFNPNCASHTLTEWIRKKCKCENDIIIDLVDLEGQVKNLPTRPKDYASEMVTGRETYVLIRVERCNDGKFNYTSLLNNLAEVNPELNVKLSSMSRPTTRTSKNKKQKPQVKQIKTARQESSQGKRPGSSEKPKKSAK</sequence>
<name>A0A210PHF3_MIZYE</name>
<dbReference type="PANTHER" id="PTHR33887">
    <property type="entry name" value="PB1 DOMAIN-CONTAINING PROTEIN"/>
    <property type="match status" value="1"/>
</dbReference>
<dbReference type="Proteomes" id="UP000242188">
    <property type="component" value="Unassembled WGS sequence"/>
</dbReference>
<dbReference type="PANTHER" id="PTHR33887:SF6">
    <property type="entry name" value="CIDE-N DOMAIN-CONTAINING PROTEIN"/>
    <property type="match status" value="1"/>
</dbReference>